<organism evidence="2 3">
    <name type="scientific">Lysobacter panacisoli</name>
    <dbReference type="NCBI Taxonomy" id="1255263"/>
    <lineage>
        <taxon>Bacteria</taxon>
        <taxon>Pseudomonadati</taxon>
        <taxon>Pseudomonadota</taxon>
        <taxon>Gammaproteobacteria</taxon>
        <taxon>Lysobacterales</taxon>
        <taxon>Lysobacteraceae</taxon>
        <taxon>Lysobacter</taxon>
    </lineage>
</organism>
<reference evidence="3" key="1">
    <citation type="journal article" date="2019" name="Int. J. Syst. Evol. Microbiol.">
        <title>The Global Catalogue of Microorganisms (GCM) 10K type strain sequencing project: providing services to taxonomists for standard genome sequencing and annotation.</title>
        <authorList>
            <consortium name="The Broad Institute Genomics Platform"/>
            <consortium name="The Broad Institute Genome Sequencing Center for Infectious Disease"/>
            <person name="Wu L."/>
            <person name="Ma J."/>
        </authorList>
    </citation>
    <scope>NUCLEOTIDE SEQUENCE [LARGE SCALE GENOMIC DNA]</scope>
    <source>
        <strain evidence="3">JCM 19212</strain>
    </source>
</reference>
<dbReference type="RefSeq" id="WP_158986537.1">
    <property type="nucleotide sequence ID" value="NZ_BAABKY010000002.1"/>
</dbReference>
<dbReference type="PANTHER" id="PTHR33797">
    <property type="entry name" value="ORGANIC HYDROPEROXIDE RESISTANCE PROTEIN-LIKE"/>
    <property type="match status" value="1"/>
</dbReference>
<dbReference type="EMBL" id="BAABKY010000002">
    <property type="protein sequence ID" value="GAA5073430.1"/>
    <property type="molecule type" value="Genomic_DNA"/>
</dbReference>
<dbReference type="Proteomes" id="UP001501083">
    <property type="component" value="Unassembled WGS sequence"/>
</dbReference>
<comment type="caution">
    <text evidence="2">The sequence shown here is derived from an EMBL/GenBank/DDBJ whole genome shotgun (WGS) entry which is preliminary data.</text>
</comment>
<gene>
    <name evidence="2" type="ORF">GCM10025759_14610</name>
</gene>
<dbReference type="InterPro" id="IPR003718">
    <property type="entry name" value="OsmC/Ohr_fam"/>
</dbReference>
<name>A0ABP9LC79_9GAMM</name>
<sequence>MNAVIDKQTSGSSIQARQIEKVLFTGRTHTAASPREGSARAIHDRLDIQTSASGSGTQQEQVFASALPHPTAEQLFAGAWSACYSGALVLAAQEMKIKVPADLAVEIEVDLGQAGSDYFLQARFNVIVPGVAREVAEELAHRAHQTCPYSKATRGNIDIAVNVTV</sequence>
<dbReference type="Pfam" id="PF02566">
    <property type="entry name" value="OsmC"/>
    <property type="match status" value="1"/>
</dbReference>
<dbReference type="Gene3D" id="3.30.300.20">
    <property type="match status" value="1"/>
</dbReference>
<comment type="similarity">
    <text evidence="1">Belongs to the OsmC/Ohr family.</text>
</comment>
<protein>
    <submittedName>
        <fullName evidence="2">Organic hydroperoxide resistance protein</fullName>
    </submittedName>
</protein>
<keyword evidence="3" id="KW-1185">Reference proteome</keyword>
<accession>A0ABP9LC79</accession>
<evidence type="ECO:0000313" key="2">
    <source>
        <dbReference type="EMBL" id="GAA5073430.1"/>
    </source>
</evidence>
<proteinExistence type="inferred from homology"/>
<dbReference type="InterPro" id="IPR019953">
    <property type="entry name" value="OHR"/>
</dbReference>
<dbReference type="InterPro" id="IPR015946">
    <property type="entry name" value="KH_dom-like_a/b"/>
</dbReference>
<dbReference type="InterPro" id="IPR036102">
    <property type="entry name" value="OsmC/Ohrsf"/>
</dbReference>
<evidence type="ECO:0000313" key="3">
    <source>
        <dbReference type="Proteomes" id="UP001501083"/>
    </source>
</evidence>
<dbReference type="SUPFAM" id="SSF82784">
    <property type="entry name" value="OsmC-like"/>
    <property type="match status" value="1"/>
</dbReference>
<dbReference type="PANTHER" id="PTHR33797:SF2">
    <property type="entry name" value="ORGANIC HYDROPEROXIDE RESISTANCE PROTEIN-LIKE"/>
    <property type="match status" value="1"/>
</dbReference>
<evidence type="ECO:0000256" key="1">
    <source>
        <dbReference type="ARBA" id="ARBA00007378"/>
    </source>
</evidence>
<dbReference type="NCBIfam" id="TIGR03561">
    <property type="entry name" value="organ_hyd_perox"/>
    <property type="match status" value="1"/>
</dbReference>